<dbReference type="EMBL" id="FQZN01000001">
    <property type="protein sequence ID" value="SHI32110.1"/>
    <property type="molecule type" value="Genomic_DNA"/>
</dbReference>
<reference evidence="2" key="1">
    <citation type="submission" date="2016-11" db="EMBL/GenBank/DDBJ databases">
        <authorList>
            <person name="Varghese N."/>
            <person name="Submissions S."/>
        </authorList>
    </citation>
    <scope>NUCLEOTIDE SEQUENCE [LARGE SCALE GENOMIC DNA]</scope>
    <source>
        <strain evidence="2">DSM 26884</strain>
    </source>
</reference>
<dbReference type="GO" id="GO:0006355">
    <property type="term" value="P:regulation of DNA-templated transcription"/>
    <property type="evidence" value="ECO:0007669"/>
    <property type="project" value="InterPro"/>
</dbReference>
<dbReference type="GO" id="GO:0003677">
    <property type="term" value="F:DNA binding"/>
    <property type="evidence" value="ECO:0007669"/>
    <property type="project" value="InterPro"/>
</dbReference>
<accession>A0A1M6A6L6</accession>
<organism evidence="1 2">
    <name type="scientific">Bacteroides stercorirosoris</name>
    <dbReference type="NCBI Taxonomy" id="871324"/>
    <lineage>
        <taxon>Bacteria</taxon>
        <taxon>Pseudomonadati</taxon>
        <taxon>Bacteroidota</taxon>
        <taxon>Bacteroidia</taxon>
        <taxon>Bacteroidales</taxon>
        <taxon>Bacteroidaceae</taxon>
        <taxon>Bacteroides</taxon>
    </lineage>
</organism>
<dbReference type="Proteomes" id="UP000184192">
    <property type="component" value="Unassembled WGS sequence"/>
</dbReference>
<name>A0A1M6A6L6_9BACE</name>
<dbReference type="RefSeq" id="WP_025831046.1">
    <property type="nucleotide sequence ID" value="NZ_FQZN01000001.1"/>
</dbReference>
<proteinExistence type="predicted"/>
<protein>
    <submittedName>
        <fullName evidence="1">Uncharacterized protein</fullName>
    </submittedName>
</protein>
<evidence type="ECO:0000313" key="2">
    <source>
        <dbReference type="Proteomes" id="UP000184192"/>
    </source>
</evidence>
<dbReference type="GeneID" id="92710335"/>
<dbReference type="SUPFAM" id="SSF46894">
    <property type="entry name" value="C-terminal effector domain of the bipartite response regulators"/>
    <property type="match status" value="1"/>
</dbReference>
<gene>
    <name evidence="1" type="ORF">SAMN05444350_10179</name>
</gene>
<sequence length="148" mass="17214">MNTYDKNLNACLLHRNKQLTRQLRDYQQTLILADCSSSLMLAMGQLLRLHRAPSYGIVRSEEEWCHLFTVIDMFYGGCLSEDLVSYQLNIRELKLCYLVRARLSNKTISILFNITPRSVLKAKQRMKTKLALSAMDSLDIYIQYLSRS</sequence>
<dbReference type="InterPro" id="IPR016032">
    <property type="entry name" value="Sig_transdc_resp-reg_C-effctor"/>
</dbReference>
<dbReference type="AlphaFoldDB" id="A0A1M6A6L6"/>
<keyword evidence="2" id="KW-1185">Reference proteome</keyword>
<evidence type="ECO:0000313" key="1">
    <source>
        <dbReference type="EMBL" id="SHI32110.1"/>
    </source>
</evidence>